<organism evidence="6 7">
    <name type="scientific">Lacipirellula limnantheis</name>
    <dbReference type="NCBI Taxonomy" id="2528024"/>
    <lineage>
        <taxon>Bacteria</taxon>
        <taxon>Pseudomonadati</taxon>
        <taxon>Planctomycetota</taxon>
        <taxon>Planctomycetia</taxon>
        <taxon>Pirellulales</taxon>
        <taxon>Lacipirellulaceae</taxon>
        <taxon>Lacipirellula</taxon>
    </lineage>
</organism>
<dbReference type="InterPro" id="IPR016167">
    <property type="entry name" value="FAD-bd_PCMH_sub1"/>
</dbReference>
<evidence type="ECO:0000259" key="5">
    <source>
        <dbReference type="PROSITE" id="PS51387"/>
    </source>
</evidence>
<reference evidence="6 7" key="1">
    <citation type="submission" date="2019-02" db="EMBL/GenBank/DDBJ databases">
        <title>Deep-cultivation of Planctomycetes and their phenomic and genomic characterization uncovers novel biology.</title>
        <authorList>
            <person name="Wiegand S."/>
            <person name="Jogler M."/>
            <person name="Boedeker C."/>
            <person name="Pinto D."/>
            <person name="Vollmers J."/>
            <person name="Rivas-Marin E."/>
            <person name="Kohn T."/>
            <person name="Peeters S.H."/>
            <person name="Heuer A."/>
            <person name="Rast P."/>
            <person name="Oberbeckmann S."/>
            <person name="Bunk B."/>
            <person name="Jeske O."/>
            <person name="Meyerdierks A."/>
            <person name="Storesund J.E."/>
            <person name="Kallscheuer N."/>
            <person name="Luecker S."/>
            <person name="Lage O.M."/>
            <person name="Pohl T."/>
            <person name="Merkel B.J."/>
            <person name="Hornburger P."/>
            <person name="Mueller R.-W."/>
            <person name="Bruemmer F."/>
            <person name="Labrenz M."/>
            <person name="Spormann A.M."/>
            <person name="Op den Camp H."/>
            <person name="Overmann J."/>
            <person name="Amann R."/>
            <person name="Jetten M.S.M."/>
            <person name="Mascher T."/>
            <person name="Medema M.H."/>
            <person name="Devos D.P."/>
            <person name="Kaster A.-K."/>
            <person name="Ovreas L."/>
            <person name="Rohde M."/>
            <person name="Galperin M.Y."/>
            <person name="Jogler C."/>
        </authorList>
    </citation>
    <scope>NUCLEOTIDE SEQUENCE [LARGE SCALE GENOMIC DNA]</scope>
    <source>
        <strain evidence="6 7">I41</strain>
    </source>
</reference>
<keyword evidence="1" id="KW-0285">Flavoprotein</keyword>
<evidence type="ECO:0000313" key="6">
    <source>
        <dbReference type="EMBL" id="QDT72887.1"/>
    </source>
</evidence>
<dbReference type="Gene3D" id="1.10.150.120">
    <property type="entry name" value="[2Fe-2S]-binding domain"/>
    <property type="match status" value="1"/>
</dbReference>
<keyword evidence="4" id="KW-0408">Iron</keyword>
<dbReference type="InterPro" id="IPR016166">
    <property type="entry name" value="FAD-bd_PCMH"/>
</dbReference>
<dbReference type="InterPro" id="IPR016208">
    <property type="entry name" value="Ald_Oxase/xanthine_DH-like"/>
</dbReference>
<evidence type="ECO:0000313" key="7">
    <source>
        <dbReference type="Proteomes" id="UP000317909"/>
    </source>
</evidence>
<dbReference type="OrthoDB" id="9796880at2"/>
<dbReference type="InterPro" id="IPR002346">
    <property type="entry name" value="Mopterin_DH_FAD-bd"/>
</dbReference>
<dbReference type="SUPFAM" id="SSF55447">
    <property type="entry name" value="CO dehydrogenase flavoprotein C-terminal domain-like"/>
    <property type="match status" value="1"/>
</dbReference>
<dbReference type="PROSITE" id="PS00197">
    <property type="entry name" value="2FE2S_FER_1"/>
    <property type="match status" value="1"/>
</dbReference>
<dbReference type="GO" id="GO:0071949">
    <property type="term" value="F:FAD binding"/>
    <property type="evidence" value="ECO:0007669"/>
    <property type="project" value="InterPro"/>
</dbReference>
<sequence>MRDHLLLFINGQRHEVSGRATFVSLSDYLRLHCGLIGTKIVCSEGDCGACTTLVGRPDFARGEFHYVPIDSCIQFLFQLDGTHVVTVEGLRRDGTLNSVQQAMVDCHGSQCGFCTPGFVMAMTGLLEEQETVDENELRTGLTGNLCRCTGYTPILEAGMKSNDAEHERLNELYPAAPLLAEFETLRNEPLALAAEWFGESHVAACPTTLAGALEFLAQHPTATIVAGATDIGVRINKSGRIPPAILDLNRIAELDHVGVGNEEITVGARATWTDILIAIANAPRVASRGKDHRLRPILSDLAEVNGHEVPEQAAPRRHRQDGLGEFARVIATFGARQIRNVGTIAGNIVNASPIADSLPFLYVMDAFIVIAGKDDMRVININDFYHGYKQTDLKPGELVMGVRIPRPKHDDLLRLYKVSRRRDLDISGFTAAVRMQLEGDAITQASIAFGAVGPTVLRAKQTERFLVGEPLTLETMQTAGDIAVSEVTPIDDVRGSAEYRRQLTRNVLLKFYHQTQGHLAPA</sequence>
<evidence type="ECO:0000256" key="4">
    <source>
        <dbReference type="ARBA" id="ARBA00023004"/>
    </source>
</evidence>
<dbReference type="PANTHER" id="PTHR45444">
    <property type="entry name" value="XANTHINE DEHYDROGENASE"/>
    <property type="match status" value="1"/>
</dbReference>
<keyword evidence="6" id="KW-0560">Oxidoreductase</keyword>
<dbReference type="PANTHER" id="PTHR45444:SF3">
    <property type="entry name" value="XANTHINE DEHYDROGENASE"/>
    <property type="match status" value="1"/>
</dbReference>
<dbReference type="InterPro" id="IPR036884">
    <property type="entry name" value="2Fe-2S-bd_dom_sf"/>
</dbReference>
<dbReference type="InterPro" id="IPR002888">
    <property type="entry name" value="2Fe-2S-bd"/>
</dbReference>
<dbReference type="InterPro" id="IPR012175">
    <property type="entry name" value="Xanth_DH_ssu_bac"/>
</dbReference>
<dbReference type="InterPro" id="IPR012675">
    <property type="entry name" value="Beta-grasp_dom_sf"/>
</dbReference>
<dbReference type="PROSITE" id="PS51387">
    <property type="entry name" value="FAD_PCMH"/>
    <property type="match status" value="1"/>
</dbReference>
<evidence type="ECO:0000256" key="2">
    <source>
        <dbReference type="ARBA" id="ARBA00022723"/>
    </source>
</evidence>
<dbReference type="SUPFAM" id="SSF47741">
    <property type="entry name" value="CO dehydrogenase ISP C-domain like"/>
    <property type="match status" value="1"/>
</dbReference>
<evidence type="ECO:0000256" key="1">
    <source>
        <dbReference type="ARBA" id="ARBA00022630"/>
    </source>
</evidence>
<dbReference type="InterPro" id="IPR036683">
    <property type="entry name" value="CO_DH_flav_C_dom_sf"/>
</dbReference>
<dbReference type="InterPro" id="IPR006058">
    <property type="entry name" value="2Fe2S_fd_BS"/>
</dbReference>
<keyword evidence="2" id="KW-0479">Metal-binding</keyword>
<keyword evidence="3" id="KW-0274">FAD</keyword>
<dbReference type="SUPFAM" id="SSF54292">
    <property type="entry name" value="2Fe-2S ferredoxin-like"/>
    <property type="match status" value="1"/>
</dbReference>
<proteinExistence type="predicted"/>
<evidence type="ECO:0000256" key="3">
    <source>
        <dbReference type="ARBA" id="ARBA00022827"/>
    </source>
</evidence>
<dbReference type="InterPro" id="IPR036318">
    <property type="entry name" value="FAD-bd_PCMH-like_sf"/>
</dbReference>
<dbReference type="EC" id="1.3.7.9" evidence="6"/>
<dbReference type="EMBL" id="CP036339">
    <property type="protein sequence ID" value="QDT72887.1"/>
    <property type="molecule type" value="Genomic_DNA"/>
</dbReference>
<dbReference type="Gene3D" id="3.30.390.50">
    <property type="entry name" value="CO dehydrogenase flavoprotein, C-terminal domain"/>
    <property type="match status" value="1"/>
</dbReference>
<feature type="domain" description="FAD-binding PCMH-type" evidence="5">
    <location>
        <begin position="189"/>
        <end position="409"/>
    </location>
</feature>
<name>A0A517TWZ0_9BACT</name>
<dbReference type="InterPro" id="IPR016169">
    <property type="entry name" value="FAD-bd_PCMH_sub2"/>
</dbReference>
<dbReference type="SMART" id="SM01092">
    <property type="entry name" value="CO_deh_flav_C"/>
    <property type="match status" value="1"/>
</dbReference>
<dbReference type="RefSeq" id="WP_145432408.1">
    <property type="nucleotide sequence ID" value="NZ_CP036339.1"/>
</dbReference>
<dbReference type="InterPro" id="IPR005107">
    <property type="entry name" value="CO_DH_flav_C"/>
</dbReference>
<dbReference type="AlphaFoldDB" id="A0A517TWZ0"/>
<dbReference type="GO" id="GO:0051537">
    <property type="term" value="F:2 iron, 2 sulfur cluster binding"/>
    <property type="evidence" value="ECO:0007669"/>
    <property type="project" value="InterPro"/>
</dbReference>
<dbReference type="Pfam" id="PF00941">
    <property type="entry name" value="FAD_binding_5"/>
    <property type="match status" value="1"/>
</dbReference>
<dbReference type="Gene3D" id="3.30.43.10">
    <property type="entry name" value="Uridine Diphospho-n-acetylenolpyruvylglucosamine Reductase, domain 2"/>
    <property type="match status" value="1"/>
</dbReference>
<dbReference type="Gene3D" id="3.30.465.10">
    <property type="match status" value="1"/>
</dbReference>
<dbReference type="GO" id="GO:0016491">
    <property type="term" value="F:oxidoreductase activity"/>
    <property type="evidence" value="ECO:0007669"/>
    <property type="project" value="UniProtKB-KW"/>
</dbReference>
<dbReference type="KEGG" id="llh:I41_20720"/>
<dbReference type="Gene3D" id="3.10.20.30">
    <property type="match status" value="1"/>
</dbReference>
<dbReference type="SUPFAM" id="SSF56176">
    <property type="entry name" value="FAD-binding/transporter-associated domain-like"/>
    <property type="match status" value="1"/>
</dbReference>
<dbReference type="PIRSF" id="PIRSF036557">
    <property type="entry name" value="XdhA_RC"/>
    <property type="match status" value="1"/>
</dbReference>
<gene>
    <name evidence="6" type="primary">hcrC</name>
    <name evidence="6" type="ORF">I41_20720</name>
</gene>
<dbReference type="Pfam" id="PF03450">
    <property type="entry name" value="CO_deh_flav_C"/>
    <property type="match status" value="1"/>
</dbReference>
<dbReference type="Pfam" id="PF01799">
    <property type="entry name" value="Fer2_2"/>
    <property type="match status" value="1"/>
</dbReference>
<dbReference type="GO" id="GO:0005506">
    <property type="term" value="F:iron ion binding"/>
    <property type="evidence" value="ECO:0007669"/>
    <property type="project" value="InterPro"/>
</dbReference>
<dbReference type="Proteomes" id="UP000317909">
    <property type="component" value="Chromosome"/>
</dbReference>
<dbReference type="InterPro" id="IPR036010">
    <property type="entry name" value="2Fe-2S_ferredoxin-like_sf"/>
</dbReference>
<protein>
    <submittedName>
        <fullName evidence="6">4-hydroxybenzoyl-CoA reductase subunit gamma</fullName>
        <ecNumber evidence="6">1.3.7.9</ecNumber>
    </submittedName>
</protein>
<keyword evidence="7" id="KW-1185">Reference proteome</keyword>
<accession>A0A517TWZ0</accession>